<evidence type="ECO:0000313" key="8">
    <source>
        <dbReference type="Proteomes" id="UP000198654"/>
    </source>
</evidence>
<accession>A0A1G9I1Y8</accession>
<dbReference type="Gene3D" id="3.90.1150.10">
    <property type="entry name" value="Aspartate Aminotransferase, domain 1"/>
    <property type="match status" value="1"/>
</dbReference>
<evidence type="ECO:0000256" key="5">
    <source>
        <dbReference type="ARBA" id="ARBA00023163"/>
    </source>
</evidence>
<dbReference type="Gene3D" id="1.10.10.10">
    <property type="entry name" value="Winged helix-like DNA-binding domain superfamily/Winged helix DNA-binding domain"/>
    <property type="match status" value="1"/>
</dbReference>
<dbReference type="InterPro" id="IPR015421">
    <property type="entry name" value="PyrdxlP-dep_Trfase_major"/>
</dbReference>
<keyword evidence="7" id="KW-0808">Transferase</keyword>
<dbReference type="CDD" id="cd07377">
    <property type="entry name" value="WHTH_GntR"/>
    <property type="match status" value="1"/>
</dbReference>
<dbReference type="SUPFAM" id="SSF46785">
    <property type="entry name" value="Winged helix' DNA-binding domain"/>
    <property type="match status" value="1"/>
</dbReference>
<protein>
    <submittedName>
        <fullName evidence="7">DNA-binding transcriptional regulator, MocR family, contains an aminotransferase domain</fullName>
    </submittedName>
</protein>
<evidence type="ECO:0000256" key="1">
    <source>
        <dbReference type="ARBA" id="ARBA00005384"/>
    </source>
</evidence>
<keyword evidence="4 7" id="KW-0238">DNA-binding</keyword>
<dbReference type="PROSITE" id="PS50949">
    <property type="entry name" value="HTH_GNTR"/>
    <property type="match status" value="1"/>
</dbReference>
<feature type="domain" description="HTH gntR-type" evidence="6">
    <location>
        <begin position="13"/>
        <end position="81"/>
    </location>
</feature>
<dbReference type="EMBL" id="FNGI01000002">
    <property type="protein sequence ID" value="SDL19251.1"/>
    <property type="molecule type" value="Genomic_DNA"/>
</dbReference>
<dbReference type="SMART" id="SM00345">
    <property type="entry name" value="HTH_GNTR"/>
    <property type="match status" value="1"/>
</dbReference>
<organism evidence="7 8">
    <name type="scientific">Modicisalibacter muralis</name>
    <dbReference type="NCBI Taxonomy" id="119000"/>
    <lineage>
        <taxon>Bacteria</taxon>
        <taxon>Pseudomonadati</taxon>
        <taxon>Pseudomonadota</taxon>
        <taxon>Gammaproteobacteria</taxon>
        <taxon>Oceanospirillales</taxon>
        <taxon>Halomonadaceae</taxon>
        <taxon>Modicisalibacter</taxon>
    </lineage>
</organism>
<dbReference type="OrthoDB" id="9804020at2"/>
<dbReference type="Gene3D" id="3.40.640.10">
    <property type="entry name" value="Type I PLP-dependent aspartate aminotransferase-like (Major domain)"/>
    <property type="match status" value="1"/>
</dbReference>
<comment type="similarity">
    <text evidence="1">In the C-terminal section; belongs to the class-I pyridoxal-phosphate-dependent aminotransferase family.</text>
</comment>
<gene>
    <name evidence="7" type="ORF">SAMN05661010_01017</name>
</gene>
<dbReference type="RefSeq" id="WP_089726201.1">
    <property type="nucleotide sequence ID" value="NZ_FNGI01000002.1"/>
</dbReference>
<dbReference type="GO" id="GO:0003677">
    <property type="term" value="F:DNA binding"/>
    <property type="evidence" value="ECO:0007669"/>
    <property type="project" value="UniProtKB-KW"/>
</dbReference>
<keyword evidence="8" id="KW-1185">Reference proteome</keyword>
<dbReference type="InterPro" id="IPR036390">
    <property type="entry name" value="WH_DNA-bd_sf"/>
</dbReference>
<sequence>MTIDLTPYLSEHGPKYLAIARALSEAIRQGELTPGTRLPTHRQLAESLSVSVQTVSRAYAQAEKMGLVQARVGSGTWINSLDDSRESEYLRVSEPRFEAASIDLSIAHPVCLPMHHLRFREALAELADQASPDVIAACRPIAGLIHQRERASAWLHERLGVPGDVDDRLLCNGAAHGLMLAIATVVQHGDVVLTEALTDHGLIALSRTLGFQLRGVAIDDEGIVPEALDAACRRFQPRAVCLTPTQLNPTGATMSQARRDAVAEVLIRHGIWLIEDDVHALLEPPGLTPLTARLPRQSFHVTSLTKVTVPGLRAGYLSVPRGQLHHTLPRLRATSWMATPLIFELADLWLANGTVDELAGEQRRLLDERQRLAARRLRGHEFSARPSSLHVWLSLPPTWRAEELQQQAEQEGLAITTAQPFMVEQTPPPRRVRLSLGAETDIERLDRGLELLAQLLDEAPPPMLQIVY</sequence>
<evidence type="ECO:0000313" key="7">
    <source>
        <dbReference type="EMBL" id="SDL19251.1"/>
    </source>
</evidence>
<dbReference type="CDD" id="cd00609">
    <property type="entry name" value="AAT_like"/>
    <property type="match status" value="1"/>
</dbReference>
<keyword evidence="5" id="KW-0804">Transcription</keyword>
<evidence type="ECO:0000256" key="3">
    <source>
        <dbReference type="ARBA" id="ARBA00023015"/>
    </source>
</evidence>
<dbReference type="SUPFAM" id="SSF53383">
    <property type="entry name" value="PLP-dependent transferases"/>
    <property type="match status" value="1"/>
</dbReference>
<reference evidence="7 8" key="1">
    <citation type="submission" date="2016-10" db="EMBL/GenBank/DDBJ databases">
        <authorList>
            <person name="de Groot N.N."/>
        </authorList>
    </citation>
    <scope>NUCLEOTIDE SEQUENCE [LARGE SCALE GENOMIC DNA]</scope>
    <source>
        <strain evidence="7 8">DSM 14789</strain>
    </source>
</reference>
<dbReference type="GO" id="GO:0008483">
    <property type="term" value="F:transaminase activity"/>
    <property type="evidence" value="ECO:0007669"/>
    <property type="project" value="UniProtKB-KW"/>
</dbReference>
<dbReference type="InterPro" id="IPR051446">
    <property type="entry name" value="HTH_trans_reg/aminotransferase"/>
</dbReference>
<dbReference type="Pfam" id="PF00392">
    <property type="entry name" value="GntR"/>
    <property type="match status" value="1"/>
</dbReference>
<dbReference type="Proteomes" id="UP000198654">
    <property type="component" value="Unassembled WGS sequence"/>
</dbReference>
<dbReference type="InterPro" id="IPR004839">
    <property type="entry name" value="Aminotransferase_I/II_large"/>
</dbReference>
<dbReference type="InterPro" id="IPR015422">
    <property type="entry name" value="PyrdxlP-dep_Trfase_small"/>
</dbReference>
<dbReference type="PANTHER" id="PTHR46577">
    <property type="entry name" value="HTH-TYPE TRANSCRIPTIONAL REGULATORY PROTEIN GABR"/>
    <property type="match status" value="1"/>
</dbReference>
<dbReference type="InterPro" id="IPR015424">
    <property type="entry name" value="PyrdxlP-dep_Trfase"/>
</dbReference>
<dbReference type="GO" id="GO:0030170">
    <property type="term" value="F:pyridoxal phosphate binding"/>
    <property type="evidence" value="ECO:0007669"/>
    <property type="project" value="InterPro"/>
</dbReference>
<evidence type="ECO:0000256" key="4">
    <source>
        <dbReference type="ARBA" id="ARBA00023125"/>
    </source>
</evidence>
<keyword evidence="3" id="KW-0805">Transcription regulation</keyword>
<dbReference type="AlphaFoldDB" id="A0A1G9I1Y8"/>
<dbReference type="GO" id="GO:0003700">
    <property type="term" value="F:DNA-binding transcription factor activity"/>
    <property type="evidence" value="ECO:0007669"/>
    <property type="project" value="InterPro"/>
</dbReference>
<dbReference type="InterPro" id="IPR000524">
    <property type="entry name" value="Tscrpt_reg_HTH_GntR"/>
</dbReference>
<dbReference type="Pfam" id="PF00155">
    <property type="entry name" value="Aminotran_1_2"/>
    <property type="match status" value="1"/>
</dbReference>
<dbReference type="STRING" id="119000.SAMN05661010_01017"/>
<keyword evidence="7" id="KW-0032">Aminotransferase</keyword>
<keyword evidence="2" id="KW-0663">Pyridoxal phosphate</keyword>
<evidence type="ECO:0000256" key="2">
    <source>
        <dbReference type="ARBA" id="ARBA00022898"/>
    </source>
</evidence>
<name>A0A1G9I1Y8_9GAMM</name>
<dbReference type="InterPro" id="IPR036388">
    <property type="entry name" value="WH-like_DNA-bd_sf"/>
</dbReference>
<evidence type="ECO:0000259" key="6">
    <source>
        <dbReference type="PROSITE" id="PS50949"/>
    </source>
</evidence>
<proteinExistence type="inferred from homology"/>
<dbReference type="PANTHER" id="PTHR46577:SF1">
    <property type="entry name" value="HTH-TYPE TRANSCRIPTIONAL REGULATORY PROTEIN GABR"/>
    <property type="match status" value="1"/>
</dbReference>